<evidence type="ECO:0000313" key="5">
    <source>
        <dbReference type="Proteomes" id="UP001152300"/>
    </source>
</evidence>
<evidence type="ECO:0000313" key="4">
    <source>
        <dbReference type="EMBL" id="KAJ8064161.1"/>
    </source>
</evidence>
<reference evidence="4" key="1">
    <citation type="submission" date="2022-11" db="EMBL/GenBank/DDBJ databases">
        <title>Genome Resource of Sclerotinia nivalis Strain SnTB1, a Plant Pathogen Isolated from American Ginseng.</title>
        <authorList>
            <person name="Fan S."/>
        </authorList>
    </citation>
    <scope>NUCLEOTIDE SEQUENCE</scope>
    <source>
        <strain evidence="4">SnTB1</strain>
    </source>
</reference>
<accession>A0A9X0AJY3</accession>
<gene>
    <name evidence="4" type="ORF">OCU04_006513</name>
</gene>
<dbReference type="Proteomes" id="UP001152300">
    <property type="component" value="Unassembled WGS sequence"/>
</dbReference>
<keyword evidence="2" id="KW-0472">Membrane</keyword>
<dbReference type="Gene3D" id="1.20.58.340">
    <property type="entry name" value="Magnesium transport protein CorA, transmembrane region"/>
    <property type="match status" value="1"/>
</dbReference>
<feature type="transmembrane region" description="Helical" evidence="2">
    <location>
        <begin position="397"/>
        <end position="416"/>
    </location>
</feature>
<evidence type="ECO:0000256" key="1">
    <source>
        <dbReference type="SAM" id="MobiDB-lite"/>
    </source>
</evidence>
<keyword evidence="5" id="KW-1185">Reference proteome</keyword>
<keyword evidence="2" id="KW-0812">Transmembrane</keyword>
<dbReference type="Pfam" id="PF22893">
    <property type="entry name" value="ULD_2"/>
    <property type="match status" value="1"/>
</dbReference>
<feature type="region of interest" description="Disordered" evidence="1">
    <location>
        <begin position="356"/>
        <end position="376"/>
    </location>
</feature>
<feature type="compositionally biased region" description="Basic and acidic residues" evidence="1">
    <location>
        <begin position="880"/>
        <end position="925"/>
    </location>
</feature>
<sequence>MARITVETAGDVPPAPKFIPNPPRFNIETPPASCFIEDINGTITRKFFATPEELSDHLNRPTLRQKGRKLYVLEGLPIEYVQTFGARFNIDVDIFDSHAVRKSGLLSNRKFPAIPGNQGKVRAFALDHPEITANVFPPPGGGTGGALGDFMLPCQTIELPEAESENGLSVKLCHVTLVSFLKEVGETSLLLLENQSWAKTGAKFQAASYHSVLANALASLPEEKQQWKPSQNHDPASTLPDHIFDAIQSPGGTLFWDHLAEIITDIVLRKWRFVLDEVVGHACASRIVPYHEIHQICELLDSNIWTLDRLGTMWSVRPRYDGLKGFKRLLAKAKGYTELFVWGQLLEQGFGTKDKFENGSGDDEGDDTASAASSKSSVHIRGGEVVDLETRQSINRVTYLGGVLLPFSIIAAIFSMGRNFQPGGDQFFIFWVIAIPVCMLTTALIYADSIRRMTLEQFAQQYGPTVVKEVVDDMVASSISDSEIISYKAGIKERLASHIPGPWNRRRRATSPSSVGYTDSDSSVDSYSTSSPQLPPGLSIDGDLLVRKKKKKEPRSWSWRFWRRKRLDKSSDLENALPSPTNSTHNVSQPPAPPTAPSPAPIPSPSSPHHNLLEPIPLGDPLAQPPSDDYPPIAGPAPPKTPTTSPPSPIPAPAIPGPISCPETPSLHSSIPDPTEIPLPRSPDSASDDWRERDSSEMIRHERSPTLDSANLDCAIDRERLSLERRMRENDEWRLTRRQRWDYQGNLDDDDDERIIEREIIHERPRHLEQSADAGGKKLALERTTKRFVEEQERKCATEDTARDDDFIPEDRGRRRERSVPRRVRRGTYYNYPERPASEADPIEVPLPPSSEELTDEDRFRMRLEKEKLEYIKKLKEEAQHKKMADAEEEYARKRAKEEHVRRQAEEHKKKEAEASKAAKGKDRAYSPVPPDRNRAIQAIKFKDAVGRKYTFPFHLVSTWAGMEEIVKQAFLHVDVLGPHVNEGHYDLVGPEDEIILPQVWESVVEPGWSVSMHMWPLPEPEQPRWKAWAPGPPYPPPPPPQGRRAGFPPPPPPPGFTEIKPGVPMHEFVPKPKKSAPAGDLGWMTGAPTSKPRKKQKSVPTRLGPPPPPSGRRGSDEVIVIEDPPMKIHRRRTGMSEKHKHGTNGGVMIGGAAKPNEELGWVRALGTIVGVKPGVQVKKQSGGSSSVSSMMYH</sequence>
<proteinExistence type="predicted"/>
<organism evidence="4 5">
    <name type="scientific">Sclerotinia nivalis</name>
    <dbReference type="NCBI Taxonomy" id="352851"/>
    <lineage>
        <taxon>Eukaryota</taxon>
        <taxon>Fungi</taxon>
        <taxon>Dikarya</taxon>
        <taxon>Ascomycota</taxon>
        <taxon>Pezizomycotina</taxon>
        <taxon>Leotiomycetes</taxon>
        <taxon>Helotiales</taxon>
        <taxon>Sclerotiniaceae</taxon>
        <taxon>Sclerotinia</taxon>
    </lineage>
</organism>
<feature type="region of interest" description="Disordered" evidence="1">
    <location>
        <begin position="1029"/>
        <end position="1117"/>
    </location>
</feature>
<feature type="compositionally biased region" description="Polar residues" evidence="1">
    <location>
        <begin position="578"/>
        <end position="589"/>
    </location>
</feature>
<feature type="domain" description="Ubiquitin-like" evidence="3">
    <location>
        <begin position="938"/>
        <end position="1018"/>
    </location>
</feature>
<feature type="compositionally biased region" description="Basic and acidic residues" evidence="1">
    <location>
        <begin position="688"/>
        <end position="705"/>
    </location>
</feature>
<feature type="region of interest" description="Disordered" evidence="1">
    <location>
        <begin position="572"/>
        <end position="709"/>
    </location>
</feature>
<feature type="compositionally biased region" description="Basic and acidic residues" evidence="1">
    <location>
        <begin position="792"/>
        <end position="820"/>
    </location>
</feature>
<feature type="transmembrane region" description="Helical" evidence="2">
    <location>
        <begin position="428"/>
        <end position="447"/>
    </location>
</feature>
<feature type="region of interest" description="Disordered" evidence="1">
    <location>
        <begin position="501"/>
        <end position="546"/>
    </location>
</feature>
<keyword evidence="2" id="KW-1133">Transmembrane helix</keyword>
<dbReference type="OrthoDB" id="3560052at2759"/>
<feature type="compositionally biased region" description="Pro residues" evidence="1">
    <location>
        <begin position="590"/>
        <end position="606"/>
    </location>
</feature>
<evidence type="ECO:0000259" key="3">
    <source>
        <dbReference type="Pfam" id="PF22893"/>
    </source>
</evidence>
<comment type="caution">
    <text evidence="4">The sequence shown here is derived from an EMBL/GenBank/DDBJ whole genome shotgun (WGS) entry which is preliminary data.</text>
</comment>
<dbReference type="AlphaFoldDB" id="A0A9X0AJY3"/>
<name>A0A9X0AJY3_9HELO</name>
<dbReference type="InterPro" id="IPR054464">
    <property type="entry name" value="ULD_fung"/>
</dbReference>
<feature type="compositionally biased region" description="Pro residues" evidence="1">
    <location>
        <begin position="633"/>
        <end position="656"/>
    </location>
</feature>
<feature type="region of interest" description="Disordered" evidence="1">
    <location>
        <begin position="792"/>
        <end position="853"/>
    </location>
</feature>
<protein>
    <recommendedName>
        <fullName evidence="3">Ubiquitin-like domain-containing protein</fullName>
    </recommendedName>
</protein>
<dbReference type="EMBL" id="JAPEIS010000007">
    <property type="protein sequence ID" value="KAJ8064161.1"/>
    <property type="molecule type" value="Genomic_DNA"/>
</dbReference>
<feature type="compositionally biased region" description="Pro residues" evidence="1">
    <location>
        <begin position="1031"/>
        <end position="1056"/>
    </location>
</feature>
<feature type="compositionally biased region" description="Low complexity" evidence="1">
    <location>
        <begin position="511"/>
        <end position="532"/>
    </location>
</feature>
<feature type="region of interest" description="Disordered" evidence="1">
    <location>
        <begin position="880"/>
        <end position="931"/>
    </location>
</feature>
<evidence type="ECO:0000256" key="2">
    <source>
        <dbReference type="SAM" id="Phobius"/>
    </source>
</evidence>